<evidence type="ECO:0000313" key="8">
    <source>
        <dbReference type="EMBL" id="AXK60176.1"/>
    </source>
</evidence>
<comment type="similarity">
    <text evidence="1 5 6">Belongs to the bacterial ribosomal protein bL35 family.</text>
</comment>
<dbReference type="HAMAP" id="MF_00514">
    <property type="entry name" value="Ribosomal_bL35"/>
    <property type="match status" value="1"/>
</dbReference>
<dbReference type="PANTHER" id="PTHR33343:SF1">
    <property type="entry name" value="LARGE RIBOSOMAL SUBUNIT PROTEIN BL35M"/>
    <property type="match status" value="1"/>
</dbReference>
<reference evidence="8 9" key="1">
    <citation type="submission" date="2017-12" db="EMBL/GenBank/DDBJ databases">
        <title>Chromulinavorax destructans is a abundant pathogen of dominant heterotrophic picoflagllates.</title>
        <authorList>
            <person name="Deeg C.M."/>
            <person name="Zimmer M."/>
            <person name="Suttle C.A."/>
        </authorList>
    </citation>
    <scope>NUCLEOTIDE SEQUENCE [LARGE SCALE GENOMIC DNA]</scope>
    <source>
        <strain evidence="8 9">SeV1</strain>
    </source>
</reference>
<organism evidence="8 9">
    <name type="scientific">Candidatus Chromulinivorax destructor</name>
    <dbReference type="NCBI Taxonomy" id="2066483"/>
    <lineage>
        <taxon>Bacteria</taxon>
        <taxon>Candidatus Babelota</taxon>
        <taxon>Candidatus Babeliae</taxon>
        <taxon>Candidatus Babeliales</taxon>
        <taxon>Candidatus Chromulinivoraceae</taxon>
        <taxon>Candidatus Chromulinivorax</taxon>
    </lineage>
</organism>
<evidence type="ECO:0000256" key="3">
    <source>
        <dbReference type="ARBA" id="ARBA00023274"/>
    </source>
</evidence>
<proteinExistence type="inferred from homology"/>
<dbReference type="InterPro" id="IPR037229">
    <property type="entry name" value="Ribosomal_bL35_sf"/>
</dbReference>
<dbReference type="GO" id="GO:0022625">
    <property type="term" value="C:cytosolic large ribosomal subunit"/>
    <property type="evidence" value="ECO:0007669"/>
    <property type="project" value="TreeGrafter"/>
</dbReference>
<evidence type="ECO:0000256" key="5">
    <source>
        <dbReference type="HAMAP-Rule" id="MF_00514"/>
    </source>
</evidence>
<dbReference type="SUPFAM" id="SSF143034">
    <property type="entry name" value="L35p-like"/>
    <property type="match status" value="1"/>
</dbReference>
<evidence type="ECO:0000313" key="9">
    <source>
        <dbReference type="Proteomes" id="UP000254834"/>
    </source>
</evidence>
<evidence type="ECO:0000256" key="6">
    <source>
        <dbReference type="RuleBase" id="RU000568"/>
    </source>
</evidence>
<evidence type="ECO:0000256" key="7">
    <source>
        <dbReference type="SAM" id="MobiDB-lite"/>
    </source>
</evidence>
<accession>A0A345ZA59</accession>
<dbReference type="GO" id="GO:0003735">
    <property type="term" value="F:structural constituent of ribosome"/>
    <property type="evidence" value="ECO:0007669"/>
    <property type="project" value="InterPro"/>
</dbReference>
<evidence type="ECO:0000256" key="2">
    <source>
        <dbReference type="ARBA" id="ARBA00022980"/>
    </source>
</evidence>
<dbReference type="PROSITE" id="PS00936">
    <property type="entry name" value="RIBOSOMAL_L35"/>
    <property type="match status" value="1"/>
</dbReference>
<dbReference type="AlphaFoldDB" id="A0A345ZA59"/>
<dbReference type="InterPro" id="IPR001706">
    <property type="entry name" value="Ribosomal_bL35"/>
</dbReference>
<evidence type="ECO:0000256" key="1">
    <source>
        <dbReference type="ARBA" id="ARBA00006598"/>
    </source>
</evidence>
<dbReference type="NCBIfam" id="TIGR00001">
    <property type="entry name" value="rpmI_bact"/>
    <property type="match status" value="1"/>
</dbReference>
<dbReference type="PANTHER" id="PTHR33343">
    <property type="entry name" value="54S RIBOSOMAL PROTEIN BL35M"/>
    <property type="match status" value="1"/>
</dbReference>
<sequence>MPKMKTNSSAKKRFTKKGDDKIKYAQGYRRHLLTKKTTKRKRALRQGAYINAVDVPRILRLLPN</sequence>
<dbReference type="KEGG" id="cdes:C0J27_00220"/>
<protein>
    <recommendedName>
        <fullName evidence="4 5">Large ribosomal subunit protein bL35</fullName>
    </recommendedName>
</protein>
<name>A0A345ZA59_9BACT</name>
<evidence type="ECO:0000256" key="4">
    <source>
        <dbReference type="ARBA" id="ARBA00071664"/>
    </source>
</evidence>
<keyword evidence="2 5" id="KW-0689">Ribosomal protein</keyword>
<dbReference type="GO" id="GO:0006412">
    <property type="term" value="P:translation"/>
    <property type="evidence" value="ECO:0007669"/>
    <property type="project" value="UniProtKB-UniRule"/>
</dbReference>
<dbReference type="Pfam" id="PF01632">
    <property type="entry name" value="Ribosomal_L35p"/>
    <property type="match status" value="1"/>
</dbReference>
<dbReference type="InterPro" id="IPR021137">
    <property type="entry name" value="Ribosomal_bL35-like"/>
</dbReference>
<keyword evidence="9" id="KW-1185">Reference proteome</keyword>
<dbReference type="PRINTS" id="PR00064">
    <property type="entry name" value="RIBOSOMALL35"/>
</dbReference>
<feature type="region of interest" description="Disordered" evidence="7">
    <location>
        <begin position="1"/>
        <end position="21"/>
    </location>
</feature>
<dbReference type="InterPro" id="IPR018265">
    <property type="entry name" value="Ribosomal_bL35_CS"/>
</dbReference>
<dbReference type="RefSeq" id="WP_115585191.1">
    <property type="nucleotide sequence ID" value="NZ_CP025544.1"/>
</dbReference>
<dbReference type="EMBL" id="CP025544">
    <property type="protein sequence ID" value="AXK60176.1"/>
    <property type="molecule type" value="Genomic_DNA"/>
</dbReference>
<dbReference type="Gene3D" id="4.10.410.60">
    <property type="match status" value="1"/>
</dbReference>
<keyword evidence="3 5" id="KW-0687">Ribonucleoprotein</keyword>
<dbReference type="FunFam" id="4.10.410.60:FF:000001">
    <property type="entry name" value="50S ribosomal protein L35"/>
    <property type="match status" value="1"/>
</dbReference>
<dbReference type="Proteomes" id="UP000254834">
    <property type="component" value="Chromosome"/>
</dbReference>
<gene>
    <name evidence="5" type="primary">rpmI</name>
    <name evidence="8" type="ORF">C0J27_00220</name>
</gene>